<evidence type="ECO:0000313" key="3">
    <source>
        <dbReference type="Proteomes" id="UP000494040"/>
    </source>
</evidence>
<proteinExistence type="predicted"/>
<feature type="compositionally biased region" description="Basic residues" evidence="1">
    <location>
        <begin position="124"/>
        <end position="139"/>
    </location>
</feature>
<feature type="region of interest" description="Disordered" evidence="1">
    <location>
        <begin position="122"/>
        <end position="148"/>
    </location>
</feature>
<organism evidence="2 3">
    <name type="scientific">Cimex lectularius</name>
    <name type="common">Bed bug</name>
    <name type="synonym">Acanthia lectularia</name>
    <dbReference type="NCBI Taxonomy" id="79782"/>
    <lineage>
        <taxon>Eukaryota</taxon>
        <taxon>Metazoa</taxon>
        <taxon>Ecdysozoa</taxon>
        <taxon>Arthropoda</taxon>
        <taxon>Hexapoda</taxon>
        <taxon>Insecta</taxon>
        <taxon>Pterygota</taxon>
        <taxon>Neoptera</taxon>
        <taxon>Paraneoptera</taxon>
        <taxon>Hemiptera</taxon>
        <taxon>Heteroptera</taxon>
        <taxon>Panheteroptera</taxon>
        <taxon>Cimicomorpha</taxon>
        <taxon>Cimicidae</taxon>
        <taxon>Cimex</taxon>
    </lineage>
</organism>
<dbReference type="AlphaFoldDB" id="A0A8I6SNR5"/>
<accession>A0A8I6SNR5</accession>
<dbReference type="GeneID" id="106661532"/>
<keyword evidence="3" id="KW-1185">Reference proteome</keyword>
<protein>
    <submittedName>
        <fullName evidence="2">Uncharacterized protein</fullName>
    </submittedName>
</protein>
<dbReference type="RefSeq" id="XP_024084230.1">
    <property type="nucleotide sequence ID" value="XM_024228462.1"/>
</dbReference>
<evidence type="ECO:0000313" key="2">
    <source>
        <dbReference type="EnsemblMetazoa" id="XP_024084230.1"/>
    </source>
</evidence>
<name>A0A8I6SNR5_CIMLE</name>
<sequence length="551" mass="63888">MFKKTTRVTWEREYIEEEIERKQSMKKWYKYTNPYPDYRLVLLSLNTKLWGSKEECYNFFFKKKTKELAIQYDKIVSYYRHNYSFLTNEQIQGKVYNHLNVPNVCGKINRKKLRELIKEENKLKKSSKKGKLSSCKKRNKKDDKVGVDDSDANIRHMTKLYSRNSDSNSTIDTFMFTPESYDSNPLAIRQMDHCDEVQRRLSQLKIKSTSSGVSEEDEFLSHESIYDPTKYAISDENYNKKHLNTNTAEENLFTDNMVKHAKPMRTYSRVNVKNTRSSISGIIYKTDSDLEVDLYCKNSKIDDDDDSSLIYSGELYIDKKQGIISTSCYSSSNESSSTTIKNTFNSIEKGIKLNFENEGILQFLRNSNDEPISQAKNILDILTSCSSPEHGGYSSDISVISHNKHILNLNKQVANIINGSSDSELAFSDTDIDNKHDYLHDGDNHSIDRNTKNIIGTTDEEDWINFKPFKSSVSPIIFIEKDEAKTNSQGRQLKRERKGRISKLKTTKHQFSTNLRSTERSSVARLGTMYSTNKLENAKKKLLNRRSFYLK</sequence>
<dbReference type="EnsemblMetazoa" id="XM_024228462.1">
    <property type="protein sequence ID" value="XP_024084230.1"/>
    <property type="gene ID" value="LOC106661532"/>
</dbReference>
<reference evidence="2" key="1">
    <citation type="submission" date="2022-01" db="UniProtKB">
        <authorList>
            <consortium name="EnsemblMetazoa"/>
        </authorList>
    </citation>
    <scope>IDENTIFICATION</scope>
</reference>
<evidence type="ECO:0000256" key="1">
    <source>
        <dbReference type="SAM" id="MobiDB-lite"/>
    </source>
</evidence>
<dbReference type="Proteomes" id="UP000494040">
    <property type="component" value="Unassembled WGS sequence"/>
</dbReference>